<evidence type="ECO:0000256" key="7">
    <source>
        <dbReference type="ARBA" id="ARBA00023002"/>
    </source>
</evidence>
<dbReference type="AlphaFoldDB" id="A0A249JZC7"/>
<evidence type="ECO:0000259" key="12">
    <source>
        <dbReference type="Pfam" id="PF07992"/>
    </source>
</evidence>
<keyword evidence="4" id="KW-0285">Flavoprotein</keyword>
<feature type="domain" description="FAD/NAD(P)-binding" evidence="12">
    <location>
        <begin position="4"/>
        <end position="349"/>
    </location>
</feature>
<feature type="binding site" evidence="9">
    <location>
        <position position="350"/>
    </location>
    <ligand>
        <name>FAD</name>
        <dbReference type="ChEBI" id="CHEBI:57692"/>
    </ligand>
</feature>
<dbReference type="OrthoDB" id="289202at2"/>
<dbReference type="Gene3D" id="3.50.50.60">
    <property type="entry name" value="FAD/NAD(P)-binding domain"/>
    <property type="match status" value="1"/>
</dbReference>
<dbReference type="EC" id="1.18.1.2" evidence="3"/>
<feature type="binding site" evidence="10">
    <location>
        <position position="357"/>
    </location>
    <ligand>
        <name>NADP(+)</name>
        <dbReference type="ChEBI" id="CHEBI:58349"/>
    </ligand>
</feature>
<dbReference type="EMBL" id="CP016768">
    <property type="protein sequence ID" value="ASY09881.1"/>
    <property type="molecule type" value="Genomic_DNA"/>
</dbReference>
<evidence type="ECO:0000256" key="4">
    <source>
        <dbReference type="ARBA" id="ARBA00022630"/>
    </source>
</evidence>
<dbReference type="PIRSF" id="PIRSF000362">
    <property type="entry name" value="FNR"/>
    <property type="match status" value="1"/>
</dbReference>
<comment type="catalytic activity">
    <reaction evidence="8">
        <text>2 reduced [2Fe-2S]-[ferredoxin] + NADP(+) + H(+) = 2 oxidized [2Fe-2S]-[ferredoxin] + NADPH</text>
        <dbReference type="Rhea" id="RHEA:20125"/>
        <dbReference type="Rhea" id="RHEA-COMP:10000"/>
        <dbReference type="Rhea" id="RHEA-COMP:10001"/>
        <dbReference type="ChEBI" id="CHEBI:15378"/>
        <dbReference type="ChEBI" id="CHEBI:33737"/>
        <dbReference type="ChEBI" id="CHEBI:33738"/>
        <dbReference type="ChEBI" id="CHEBI:57783"/>
        <dbReference type="ChEBI" id="CHEBI:58349"/>
        <dbReference type="EC" id="1.18.1.2"/>
    </reaction>
</comment>
<evidence type="ECO:0000256" key="10">
    <source>
        <dbReference type="PIRSR" id="PIRSR000362-2"/>
    </source>
</evidence>
<evidence type="ECO:0000256" key="9">
    <source>
        <dbReference type="PIRSR" id="PIRSR000362-1"/>
    </source>
</evidence>
<dbReference type="InterPro" id="IPR055275">
    <property type="entry name" value="Ferredox_Rdtase"/>
</dbReference>
<dbReference type="KEGG" id="abam:B1s21122_06140"/>
<dbReference type="Gene3D" id="3.40.50.720">
    <property type="entry name" value="NAD(P)-binding Rossmann-like Domain"/>
    <property type="match status" value="1"/>
</dbReference>
<keyword evidence="5 9" id="KW-0274">FAD</keyword>
<reference evidence="14" key="1">
    <citation type="submission" date="2016-10" db="EMBL/GenBank/DDBJ databases">
        <title>High microdiversification within the ubiquitous acI lineage of Actinobacteria.</title>
        <authorList>
            <person name="Neuenschwander S.M."/>
            <person name="Salcher M."/>
            <person name="Ghai R."/>
            <person name="Pernthaler J."/>
        </authorList>
    </citation>
    <scope>NUCLEOTIDE SEQUENCE [LARGE SCALE GENOMIC DNA]</scope>
</reference>
<feature type="binding site" evidence="10">
    <location>
        <position position="209"/>
    </location>
    <ligand>
        <name>NADP(+)</name>
        <dbReference type="ChEBI" id="CHEBI:58349"/>
    </ligand>
</feature>
<dbReference type="PRINTS" id="PR00419">
    <property type="entry name" value="ADXRDTASE"/>
</dbReference>
<evidence type="ECO:0000256" key="1">
    <source>
        <dbReference type="ARBA" id="ARBA00001974"/>
    </source>
</evidence>
<accession>A0A249JZC7</accession>
<dbReference type="Pfam" id="PF07992">
    <property type="entry name" value="Pyr_redox_2"/>
    <property type="match status" value="1"/>
</dbReference>
<keyword evidence="6 10" id="KW-0521">NADP</keyword>
<feature type="binding site" evidence="10">
    <location>
        <begin position="197"/>
        <end position="198"/>
    </location>
    <ligand>
        <name>NADP(+)</name>
        <dbReference type="ChEBI" id="CHEBI:58349"/>
    </ligand>
</feature>
<dbReference type="InterPro" id="IPR036188">
    <property type="entry name" value="FAD/NAD-bd_sf"/>
</dbReference>
<feature type="binding site" evidence="9">
    <location>
        <position position="14"/>
    </location>
    <ligand>
        <name>FAD</name>
        <dbReference type="ChEBI" id="CHEBI:57692"/>
    </ligand>
</feature>
<proteinExistence type="inferred from homology"/>
<keyword evidence="11" id="KW-0175">Coiled coil</keyword>
<feature type="binding site" evidence="9">
    <location>
        <position position="46"/>
    </location>
    <ligand>
        <name>FAD</name>
        <dbReference type="ChEBI" id="CHEBI:57692"/>
    </ligand>
</feature>
<gene>
    <name evidence="13" type="ORF">B1s21122_06140</name>
</gene>
<evidence type="ECO:0000313" key="14">
    <source>
        <dbReference type="Proteomes" id="UP000217153"/>
    </source>
</evidence>
<feature type="binding site" evidence="9">
    <location>
        <begin position="357"/>
        <end position="359"/>
    </location>
    <ligand>
        <name>FAD</name>
        <dbReference type="ChEBI" id="CHEBI:57692"/>
    </ligand>
</feature>
<comment type="similarity">
    <text evidence="2">Belongs to the ferredoxin--NADP reductase type 1 family.</text>
</comment>
<evidence type="ECO:0000256" key="2">
    <source>
        <dbReference type="ARBA" id="ARBA00008312"/>
    </source>
</evidence>
<comment type="cofactor">
    <cofactor evidence="1 9">
        <name>FAD</name>
        <dbReference type="ChEBI" id="CHEBI:57692"/>
    </cofactor>
</comment>
<evidence type="ECO:0000256" key="6">
    <source>
        <dbReference type="ARBA" id="ARBA00022857"/>
    </source>
</evidence>
<dbReference type="RefSeq" id="WP_095681186.1">
    <property type="nucleotide sequence ID" value="NZ_CP016768.2"/>
</dbReference>
<evidence type="ECO:0000256" key="8">
    <source>
        <dbReference type="ARBA" id="ARBA00047776"/>
    </source>
</evidence>
<feature type="coiled-coil region" evidence="11">
    <location>
        <begin position="228"/>
        <end position="255"/>
    </location>
</feature>
<dbReference type="PANTHER" id="PTHR48467:SF1">
    <property type="entry name" value="GLUTAMATE SYNTHASE 1 [NADH], CHLOROPLASTIC-LIKE"/>
    <property type="match status" value="1"/>
</dbReference>
<feature type="binding site" evidence="9">
    <location>
        <position position="82"/>
    </location>
    <ligand>
        <name>FAD</name>
        <dbReference type="ChEBI" id="CHEBI:57692"/>
    </ligand>
</feature>
<dbReference type="InterPro" id="IPR023753">
    <property type="entry name" value="FAD/NAD-binding_dom"/>
</dbReference>
<keyword evidence="7" id="KW-0560">Oxidoreductase</keyword>
<evidence type="ECO:0000256" key="5">
    <source>
        <dbReference type="ARBA" id="ARBA00022827"/>
    </source>
</evidence>
<dbReference type="Proteomes" id="UP000217153">
    <property type="component" value="Chromosome"/>
</dbReference>
<protein>
    <recommendedName>
        <fullName evidence="3">ferredoxin--NADP(+) reductase</fullName>
        <ecNumber evidence="3">1.18.1.2</ecNumber>
    </recommendedName>
</protein>
<feature type="binding site" evidence="9">
    <location>
        <position position="38"/>
    </location>
    <ligand>
        <name>FAD</name>
        <dbReference type="ChEBI" id="CHEBI:57692"/>
    </ligand>
</feature>
<evidence type="ECO:0000256" key="11">
    <source>
        <dbReference type="SAM" id="Coils"/>
    </source>
</evidence>
<keyword evidence="14" id="KW-1185">Reference proteome</keyword>
<name>A0A249JZC7_9ACTN</name>
<sequence>MLNFKIAIVGAGPAGYFTAQAFQKAQSDELSFSIDMIERLPTPWGLVRSGVAPDHQKIKTVSKVFEKIAKEPNFRLFANVELGKHIYLKDLRDQYDAVVLATGASKGRKLGIPGEDLTNSLSAADFVPWYNSHPDYVQTQVDLSCDTAIVIGAGNVAMDVARILAIDPSELDPTDVAEHALIKLKQSNIRTVIICGRRGPEHAAFTAPELRDLPKLENTDVFIDPKQIEEAIKHIEEMEEVEKDLKNNIEAMKTIAEHEKKGVPRKLEIKFLSTPLEIKGNGKVEEIIFQKNKVENGKVITTSETFSVKTGLVITAIGYNSIEYPGISIENGRITNIAGHVEHNVYAVGWAKRGPTGVIGTNKSDSNDVVDLIIENLKEPKASEGITGLLKSGHEVIDQIAWEKINASEVISGEIAGKPRVKEVDWRQLISLGRS</sequence>
<dbReference type="PANTHER" id="PTHR48467">
    <property type="entry name" value="GLUTAMATE SYNTHASE 1 [NADH], CHLOROPLASTIC-LIKE"/>
    <property type="match status" value="1"/>
</dbReference>
<dbReference type="InterPro" id="IPR021163">
    <property type="entry name" value="Ferredox_Rdtase_adrenod"/>
</dbReference>
<dbReference type="GO" id="GO:0004324">
    <property type="term" value="F:ferredoxin-NADP+ reductase activity"/>
    <property type="evidence" value="ECO:0007669"/>
    <property type="project" value="UniProtKB-EC"/>
</dbReference>
<evidence type="ECO:0000256" key="3">
    <source>
        <dbReference type="ARBA" id="ARBA00013223"/>
    </source>
</evidence>
<dbReference type="SUPFAM" id="SSF51971">
    <property type="entry name" value="Nucleotide-binding domain"/>
    <property type="match status" value="1"/>
</dbReference>
<organism evidence="13 14">
    <name type="scientific">Candidatus Nanopelagicus limnae</name>
    <dbReference type="NCBI Taxonomy" id="1884634"/>
    <lineage>
        <taxon>Bacteria</taxon>
        <taxon>Bacillati</taxon>
        <taxon>Actinomycetota</taxon>
        <taxon>Actinomycetes</taxon>
        <taxon>Candidatus Nanopelagicales</taxon>
        <taxon>Candidatus Nanopelagicaceae</taxon>
        <taxon>Candidatus Nanopelagicus</taxon>
    </lineage>
</organism>
<evidence type="ECO:0000313" key="13">
    <source>
        <dbReference type="EMBL" id="ASY09881.1"/>
    </source>
</evidence>